<evidence type="ECO:0000256" key="7">
    <source>
        <dbReference type="ARBA" id="ARBA00033000"/>
    </source>
</evidence>
<evidence type="ECO:0000256" key="5">
    <source>
        <dbReference type="ARBA" id="ARBA00023295"/>
    </source>
</evidence>
<evidence type="ECO:0000256" key="4">
    <source>
        <dbReference type="ARBA" id="ARBA00022801"/>
    </source>
</evidence>
<comment type="similarity">
    <text evidence="2">Belongs to the glycosyl hydrolase 20 family.</text>
</comment>
<dbReference type="GeneID" id="78077828"/>
<dbReference type="InterPro" id="IPR029018">
    <property type="entry name" value="Hex-like_dom2"/>
</dbReference>
<dbReference type="EC" id="3.2.1.52" evidence="3"/>
<feature type="chain" id="PRO_5044550489" description="beta-N-acetylhexosaminidase" evidence="9">
    <location>
        <begin position="22"/>
        <end position="816"/>
    </location>
</feature>
<dbReference type="SUPFAM" id="SSF55545">
    <property type="entry name" value="beta-N-acetylhexosaminidase-like domain"/>
    <property type="match status" value="1"/>
</dbReference>
<dbReference type="GO" id="GO:0005975">
    <property type="term" value="P:carbohydrate metabolic process"/>
    <property type="evidence" value="ECO:0007669"/>
    <property type="project" value="InterPro"/>
</dbReference>
<organism evidence="13 14">
    <name type="scientific">Vibrio europaeus</name>
    <dbReference type="NCBI Taxonomy" id="300876"/>
    <lineage>
        <taxon>Bacteria</taxon>
        <taxon>Pseudomonadati</taxon>
        <taxon>Pseudomonadota</taxon>
        <taxon>Gammaproteobacteria</taxon>
        <taxon>Vibrionales</taxon>
        <taxon>Vibrionaceae</taxon>
        <taxon>Vibrio</taxon>
        <taxon>Vibrio oreintalis group</taxon>
    </lineage>
</organism>
<dbReference type="InterPro" id="IPR015882">
    <property type="entry name" value="HEX_bac_N"/>
</dbReference>
<protein>
    <recommendedName>
        <fullName evidence="3">beta-N-acetylhexosaminidase</fullName>
        <ecNumber evidence="3">3.2.1.52</ecNumber>
    </recommendedName>
    <alternativeName>
        <fullName evidence="6">Beta-N-acetylhexosaminidase</fullName>
    </alternativeName>
    <alternativeName>
        <fullName evidence="7">N-acetyl-beta-glucosaminidase</fullName>
    </alternativeName>
</protein>
<feature type="active site" description="Proton donor" evidence="8">
    <location>
        <position position="323"/>
    </location>
</feature>
<dbReference type="Gene3D" id="3.30.379.10">
    <property type="entry name" value="Chitobiase/beta-hexosaminidase domain 2-like"/>
    <property type="match status" value="1"/>
</dbReference>
<evidence type="ECO:0000256" key="9">
    <source>
        <dbReference type="SAM" id="SignalP"/>
    </source>
</evidence>
<feature type="domain" description="Glycoside hydrolase family 20 catalytic" evidence="10">
    <location>
        <begin position="165"/>
        <end position="422"/>
    </location>
</feature>
<feature type="domain" description="Glycoside hydrolase family 20 catalytic" evidence="10">
    <location>
        <begin position="561"/>
        <end position="604"/>
    </location>
</feature>
<comment type="catalytic activity">
    <reaction evidence="1">
        <text>Hydrolysis of terminal non-reducing N-acetyl-D-hexosamine residues in N-acetyl-beta-D-hexosaminides.</text>
        <dbReference type="EC" id="3.2.1.52"/>
    </reaction>
</comment>
<evidence type="ECO:0000256" key="6">
    <source>
        <dbReference type="ARBA" id="ARBA00030512"/>
    </source>
</evidence>
<gene>
    <name evidence="13" type="ORF">AZ468_19080</name>
    <name evidence="12" type="ORF">OPW20_05465</name>
</gene>
<dbReference type="PRINTS" id="PR00738">
    <property type="entry name" value="GLHYDRLASE20"/>
</dbReference>
<evidence type="ECO:0000259" key="11">
    <source>
        <dbReference type="Pfam" id="PF02838"/>
    </source>
</evidence>
<dbReference type="InterPro" id="IPR025705">
    <property type="entry name" value="Beta_hexosaminidase_sua/sub"/>
</dbReference>
<dbReference type="InterPro" id="IPR015883">
    <property type="entry name" value="Glyco_hydro_20_cat"/>
</dbReference>
<feature type="signal peptide" evidence="9">
    <location>
        <begin position="1"/>
        <end position="21"/>
    </location>
</feature>
<dbReference type="OrthoDB" id="9763537at2"/>
<keyword evidence="4" id="KW-0378">Hydrolase</keyword>
<dbReference type="Gene3D" id="3.20.20.80">
    <property type="entry name" value="Glycosidases"/>
    <property type="match status" value="2"/>
</dbReference>
<keyword evidence="5" id="KW-0326">Glycosidase</keyword>
<dbReference type="GO" id="GO:0004563">
    <property type="term" value="F:beta-N-acetylhexosaminidase activity"/>
    <property type="evidence" value="ECO:0007669"/>
    <property type="project" value="UniProtKB-EC"/>
</dbReference>
<comment type="caution">
    <text evidence="13">The sequence shown here is derived from an EMBL/GenBank/DDBJ whole genome shotgun (WGS) entry which is preliminary data.</text>
</comment>
<dbReference type="EMBL" id="LUAX01000007">
    <property type="protein sequence ID" value="OAM97645.1"/>
    <property type="molecule type" value="Genomic_DNA"/>
</dbReference>
<dbReference type="PANTHER" id="PTHR22600:SF57">
    <property type="entry name" value="BETA-N-ACETYLHEXOSAMINIDASE"/>
    <property type="match status" value="1"/>
</dbReference>
<feature type="domain" description="Beta-hexosaminidase bacterial type N-terminal" evidence="11">
    <location>
        <begin position="28"/>
        <end position="161"/>
    </location>
</feature>
<dbReference type="PANTHER" id="PTHR22600">
    <property type="entry name" value="BETA-HEXOSAMINIDASE"/>
    <property type="match status" value="1"/>
</dbReference>
<evidence type="ECO:0000259" key="10">
    <source>
        <dbReference type="Pfam" id="PF00728"/>
    </source>
</evidence>
<dbReference type="Proteomes" id="UP001150001">
    <property type="component" value="Unassembled WGS sequence"/>
</dbReference>
<evidence type="ECO:0000313" key="15">
    <source>
        <dbReference type="Proteomes" id="UP001150001"/>
    </source>
</evidence>
<evidence type="ECO:0000256" key="8">
    <source>
        <dbReference type="PIRSR" id="PIRSR625705-1"/>
    </source>
</evidence>
<name>A0A178J7A4_9VIBR</name>
<evidence type="ECO:0000313" key="12">
    <source>
        <dbReference type="EMBL" id="MDC5739503.1"/>
    </source>
</evidence>
<dbReference type="Pfam" id="PF00728">
    <property type="entry name" value="Glyco_hydro_20"/>
    <property type="match status" value="2"/>
</dbReference>
<dbReference type="EMBL" id="JAPFIT010000010">
    <property type="protein sequence ID" value="MDC5739503.1"/>
    <property type="molecule type" value="Genomic_DNA"/>
</dbReference>
<evidence type="ECO:0000256" key="3">
    <source>
        <dbReference type="ARBA" id="ARBA00012663"/>
    </source>
</evidence>
<evidence type="ECO:0000256" key="1">
    <source>
        <dbReference type="ARBA" id="ARBA00001231"/>
    </source>
</evidence>
<evidence type="ECO:0000256" key="2">
    <source>
        <dbReference type="ARBA" id="ARBA00006285"/>
    </source>
</evidence>
<dbReference type="AlphaFoldDB" id="A0A178J7A4"/>
<keyword evidence="9" id="KW-0732">Signal</keyword>
<dbReference type="GO" id="GO:0030203">
    <property type="term" value="P:glycosaminoglycan metabolic process"/>
    <property type="evidence" value="ECO:0007669"/>
    <property type="project" value="TreeGrafter"/>
</dbReference>
<reference evidence="13 14" key="1">
    <citation type="submission" date="2016-03" db="EMBL/GenBank/DDBJ databases">
        <title>Draft genome sequence of the Vibrio tubiashii subs. europaeus.</title>
        <authorList>
            <person name="Spinard E."/>
            <person name="Dubert J."/>
            <person name="Nelson D.R."/>
            <person name="Barja J.L."/>
        </authorList>
    </citation>
    <scope>NUCLEOTIDE SEQUENCE [LARGE SCALE GENOMIC DNA]</scope>
    <source>
        <strain evidence="14">PP-638</strain>
        <strain evidence="13">PP2-638</strain>
    </source>
</reference>
<evidence type="ECO:0000313" key="14">
    <source>
        <dbReference type="Proteomes" id="UP000094761"/>
    </source>
</evidence>
<keyword evidence="15" id="KW-1185">Reference proteome</keyword>
<evidence type="ECO:0000313" key="13">
    <source>
        <dbReference type="EMBL" id="OAM97645.1"/>
    </source>
</evidence>
<sequence>MNKATLALLISGLMAGQTAMAMAPNTDLNLMPYPQEVELGKGQVALDKDFSIYVKGYDSERVQFNVKRTMERLYRQTGLPMLHWQAESEKDATLVIDISKAPKSQVQGIESDESYQLDAKHGQIVIRSERPYGALHGLETFLQLVTTDAKGYHVPEVSIEDEPRFKWRGVSYDTSRHFIEFDVILRQLDAMASAKMNVFHWHIWDDQAIRIQLDNYTKLWSETADGDYYTKDEIRYVVNYARNLGIRVIPEISLPGHASAVAHAYPELMSGVGEQAYPQQRGWGVFEPLMDPTNPELYTMLESVFDEVVELFPDEYFHIGGDEPNYKQWKENPNIQKFIADNNLDGERGLQSYLNTKVEKMLEQRGKKMSGWDEIWHKDLPTSIVIQSWRGHDSIGRAAKEGYQGVLSTGYYLDQPQPTSYHYRNDPMPTGITVDDKLHSGERFATYDWVKPRNKGGPRKGNLTIIEAKDGTYRAFTDYNGKSRQEVHILEYVPGKVFRGHFDNFMSYTEFNYEFAGGKLKPSSYQLIGNVRWPATGELVAGSSIKGSVIPQPNGGYPAELTKEEQKLILGGEITIWGENLDSMTIEQRLWPRSYAIAERLWSSQELTDERSMYRRMNAMDTWSEVSVGLRHHADANMMLKRLANGADVMPLQTLAKYIEPAQYYARHWEKWISTPNKGDLYNQYERLNRFADALPVESLAVYQMNDLVEAFANGDKAALDTLQGHYQAVKFAATQAKPIFAANVASVDTVAVAEASVRVADLALTLIETAKQGHQVRAADAAEYQALIVQNAIIIDETIVAIVKPTESLLKTLSK</sequence>
<reference evidence="12" key="2">
    <citation type="submission" date="2022-11" db="EMBL/GenBank/DDBJ databases">
        <title>Role of the vibriolysin VemA secreted by the emergent pathogen Vibrio europaeus in the colonization of Manila clam mucus.</title>
        <authorList>
            <person name="Martinez C."/>
            <person name="Rodriguez S."/>
            <person name="Vences A."/>
            <person name="Barja J.L."/>
            <person name="Toranzo A.E."/>
            <person name="Dubert J."/>
        </authorList>
    </citation>
    <scope>NUCLEOTIDE SEQUENCE</scope>
    <source>
        <strain evidence="12">3454</strain>
    </source>
</reference>
<dbReference type="Proteomes" id="UP000094761">
    <property type="component" value="Unassembled WGS sequence"/>
</dbReference>
<dbReference type="SUPFAM" id="SSF51445">
    <property type="entry name" value="(Trans)glycosidases"/>
    <property type="match status" value="1"/>
</dbReference>
<proteinExistence type="inferred from homology"/>
<dbReference type="GO" id="GO:0016020">
    <property type="term" value="C:membrane"/>
    <property type="evidence" value="ECO:0007669"/>
    <property type="project" value="TreeGrafter"/>
</dbReference>
<dbReference type="RefSeq" id="WP_069668830.1">
    <property type="nucleotide sequence ID" value="NZ_JAPFIM010000018.1"/>
</dbReference>
<accession>A0A178J7A4</accession>
<dbReference type="Pfam" id="PF02838">
    <property type="entry name" value="Glyco_hydro_20b"/>
    <property type="match status" value="1"/>
</dbReference>
<dbReference type="InterPro" id="IPR017853">
    <property type="entry name" value="GH"/>
</dbReference>